<evidence type="ECO:0000256" key="1">
    <source>
        <dbReference type="SAM" id="MobiDB-lite"/>
    </source>
</evidence>
<proteinExistence type="predicted"/>
<keyword evidence="3" id="KW-1185">Reference proteome</keyword>
<accession>A0A9R1VML7</accession>
<sequence>MSTATEWLKEVQVYSSDLTSGERILSKCKIEYDWNPSKCSHCKVYGNKDSTCGILLAKEVKNIESPNSYEKIEDGIKVDLMEVLIASTKKVEEDSEGFQKVVNRNKGNNMGGKKIEESGSKSQISNQGKKGKTQENGKKWGGNIAETRGQKGIIILKMEVIMEGINGIKEKVFRGIMGKIVQRMV</sequence>
<evidence type="ECO:0000313" key="3">
    <source>
        <dbReference type="Proteomes" id="UP000235145"/>
    </source>
</evidence>
<dbReference type="EMBL" id="NBSK02000004">
    <property type="protein sequence ID" value="KAJ0209045.1"/>
    <property type="molecule type" value="Genomic_DNA"/>
</dbReference>
<name>A0A9R1VML7_LACSA</name>
<dbReference type="Proteomes" id="UP000235145">
    <property type="component" value="Unassembled WGS sequence"/>
</dbReference>
<dbReference type="AlphaFoldDB" id="A0A9R1VML7"/>
<evidence type="ECO:0000313" key="2">
    <source>
        <dbReference type="EMBL" id="KAJ0209045.1"/>
    </source>
</evidence>
<gene>
    <name evidence="2" type="ORF">LSAT_V11C400228570</name>
</gene>
<reference evidence="2 3" key="1">
    <citation type="journal article" date="2017" name="Nat. Commun.">
        <title>Genome assembly with in vitro proximity ligation data and whole-genome triplication in lettuce.</title>
        <authorList>
            <person name="Reyes-Chin-Wo S."/>
            <person name="Wang Z."/>
            <person name="Yang X."/>
            <person name="Kozik A."/>
            <person name="Arikit S."/>
            <person name="Song C."/>
            <person name="Xia L."/>
            <person name="Froenicke L."/>
            <person name="Lavelle D.O."/>
            <person name="Truco M.J."/>
            <person name="Xia R."/>
            <person name="Zhu S."/>
            <person name="Xu C."/>
            <person name="Xu H."/>
            <person name="Xu X."/>
            <person name="Cox K."/>
            <person name="Korf I."/>
            <person name="Meyers B.C."/>
            <person name="Michelmore R.W."/>
        </authorList>
    </citation>
    <scope>NUCLEOTIDE SEQUENCE [LARGE SCALE GENOMIC DNA]</scope>
    <source>
        <strain evidence="3">cv. Salinas</strain>
        <tissue evidence="2">Seedlings</tissue>
    </source>
</reference>
<organism evidence="2 3">
    <name type="scientific">Lactuca sativa</name>
    <name type="common">Garden lettuce</name>
    <dbReference type="NCBI Taxonomy" id="4236"/>
    <lineage>
        <taxon>Eukaryota</taxon>
        <taxon>Viridiplantae</taxon>
        <taxon>Streptophyta</taxon>
        <taxon>Embryophyta</taxon>
        <taxon>Tracheophyta</taxon>
        <taxon>Spermatophyta</taxon>
        <taxon>Magnoliopsida</taxon>
        <taxon>eudicotyledons</taxon>
        <taxon>Gunneridae</taxon>
        <taxon>Pentapetalae</taxon>
        <taxon>asterids</taxon>
        <taxon>campanulids</taxon>
        <taxon>Asterales</taxon>
        <taxon>Asteraceae</taxon>
        <taxon>Cichorioideae</taxon>
        <taxon>Cichorieae</taxon>
        <taxon>Lactucinae</taxon>
        <taxon>Lactuca</taxon>
    </lineage>
</organism>
<protein>
    <submittedName>
        <fullName evidence="2">Uncharacterized protein</fullName>
    </submittedName>
</protein>
<feature type="region of interest" description="Disordered" evidence="1">
    <location>
        <begin position="103"/>
        <end position="143"/>
    </location>
</feature>
<comment type="caution">
    <text evidence="2">The sequence shown here is derived from an EMBL/GenBank/DDBJ whole genome shotgun (WGS) entry which is preliminary data.</text>
</comment>